<proteinExistence type="predicted"/>
<dbReference type="EMBL" id="BK015932">
    <property type="protein sequence ID" value="DAF85915.1"/>
    <property type="molecule type" value="Genomic_DNA"/>
</dbReference>
<accession>A0A8S5TUP3</accession>
<evidence type="ECO:0000313" key="1">
    <source>
        <dbReference type="EMBL" id="DAF85915.1"/>
    </source>
</evidence>
<organism evidence="1">
    <name type="scientific">Siphoviridae sp. ctVJE9</name>
    <dbReference type="NCBI Taxonomy" id="2825530"/>
    <lineage>
        <taxon>Viruses</taxon>
        <taxon>Duplodnaviria</taxon>
        <taxon>Heunggongvirae</taxon>
        <taxon>Uroviricota</taxon>
        <taxon>Caudoviricetes</taxon>
    </lineage>
</organism>
<protein>
    <submittedName>
        <fullName evidence="1">Uncharacterized protein</fullName>
    </submittedName>
</protein>
<name>A0A8S5TUP3_9CAUD</name>
<sequence>MISISRMIQTAGFSEKSISNSAKKEGITMIIIAAVDDRNGMMFNHRRQSQDKVLREKILSLTAGKLLWMDHYSAKQFDGCTAPQLNIDDRFMWEAAPGEYCFVEDTSVAHFEKWAEQIILFKWNRKYPGDFCFDIDVQKPEWKLSHTEDFAGSSHEKITMEVYDHA</sequence>
<reference evidence="1" key="1">
    <citation type="journal article" date="2021" name="Proc. Natl. Acad. Sci. U.S.A.">
        <title>A Catalog of Tens of Thousands of Viruses from Human Metagenomes Reveals Hidden Associations with Chronic Diseases.</title>
        <authorList>
            <person name="Tisza M.J."/>
            <person name="Buck C.B."/>
        </authorList>
    </citation>
    <scope>NUCLEOTIDE SEQUENCE</scope>
    <source>
        <strain evidence="1">CtVJE9</strain>
    </source>
</reference>